<accession>L1JBU3</accession>
<dbReference type="GeneID" id="17302808"/>
<reference evidence="3" key="3">
    <citation type="submission" date="2015-06" db="UniProtKB">
        <authorList>
            <consortium name="EnsemblProtists"/>
        </authorList>
    </citation>
    <scope>IDENTIFICATION</scope>
</reference>
<evidence type="ECO:0000256" key="1">
    <source>
        <dbReference type="SAM" id="Phobius"/>
    </source>
</evidence>
<keyword evidence="1" id="KW-0472">Membrane</keyword>
<gene>
    <name evidence="2" type="ORF">GUITHDRAFT_108054</name>
</gene>
<dbReference type="EnsemblProtists" id="EKX46013">
    <property type="protein sequence ID" value="EKX46013"/>
    <property type="gene ID" value="GUITHDRAFT_108054"/>
</dbReference>
<dbReference type="PaxDb" id="55529-EKX46013"/>
<dbReference type="RefSeq" id="XP_005832993.1">
    <property type="nucleotide sequence ID" value="XM_005832936.1"/>
</dbReference>
<name>L1JBU3_GUITC</name>
<dbReference type="KEGG" id="gtt:GUITHDRAFT_108054"/>
<evidence type="ECO:0000313" key="2">
    <source>
        <dbReference type="EMBL" id="EKX46013.1"/>
    </source>
</evidence>
<feature type="transmembrane region" description="Helical" evidence="1">
    <location>
        <begin position="31"/>
        <end position="52"/>
    </location>
</feature>
<reference evidence="2 4" key="1">
    <citation type="journal article" date="2012" name="Nature">
        <title>Algal genomes reveal evolutionary mosaicism and the fate of nucleomorphs.</title>
        <authorList>
            <consortium name="DOE Joint Genome Institute"/>
            <person name="Curtis B.A."/>
            <person name="Tanifuji G."/>
            <person name="Burki F."/>
            <person name="Gruber A."/>
            <person name="Irimia M."/>
            <person name="Maruyama S."/>
            <person name="Arias M.C."/>
            <person name="Ball S.G."/>
            <person name="Gile G.H."/>
            <person name="Hirakawa Y."/>
            <person name="Hopkins J.F."/>
            <person name="Kuo A."/>
            <person name="Rensing S.A."/>
            <person name="Schmutz J."/>
            <person name="Symeonidi A."/>
            <person name="Elias M."/>
            <person name="Eveleigh R.J."/>
            <person name="Herman E.K."/>
            <person name="Klute M.J."/>
            <person name="Nakayama T."/>
            <person name="Obornik M."/>
            <person name="Reyes-Prieto A."/>
            <person name="Armbrust E.V."/>
            <person name="Aves S.J."/>
            <person name="Beiko R.G."/>
            <person name="Coutinho P."/>
            <person name="Dacks J.B."/>
            <person name="Durnford D.G."/>
            <person name="Fast N.M."/>
            <person name="Green B.R."/>
            <person name="Grisdale C.J."/>
            <person name="Hempel F."/>
            <person name="Henrissat B."/>
            <person name="Hoppner M.P."/>
            <person name="Ishida K."/>
            <person name="Kim E."/>
            <person name="Koreny L."/>
            <person name="Kroth P.G."/>
            <person name="Liu Y."/>
            <person name="Malik S.B."/>
            <person name="Maier U.G."/>
            <person name="McRose D."/>
            <person name="Mock T."/>
            <person name="Neilson J.A."/>
            <person name="Onodera N.T."/>
            <person name="Poole A.M."/>
            <person name="Pritham E.J."/>
            <person name="Richards T.A."/>
            <person name="Rocap G."/>
            <person name="Roy S.W."/>
            <person name="Sarai C."/>
            <person name="Schaack S."/>
            <person name="Shirato S."/>
            <person name="Slamovits C.H."/>
            <person name="Spencer D.F."/>
            <person name="Suzuki S."/>
            <person name="Worden A.Z."/>
            <person name="Zauner S."/>
            <person name="Barry K."/>
            <person name="Bell C."/>
            <person name="Bharti A.K."/>
            <person name="Crow J.A."/>
            <person name="Grimwood J."/>
            <person name="Kramer R."/>
            <person name="Lindquist E."/>
            <person name="Lucas S."/>
            <person name="Salamov A."/>
            <person name="McFadden G.I."/>
            <person name="Lane C.E."/>
            <person name="Keeling P.J."/>
            <person name="Gray M.W."/>
            <person name="Grigoriev I.V."/>
            <person name="Archibald J.M."/>
        </authorList>
    </citation>
    <scope>NUCLEOTIDE SEQUENCE</scope>
    <source>
        <strain evidence="2 4">CCMP2712</strain>
    </source>
</reference>
<dbReference type="HOGENOM" id="CLU_2417848_0_0_1"/>
<keyword evidence="1" id="KW-0812">Transmembrane</keyword>
<reference evidence="4" key="2">
    <citation type="submission" date="2012-11" db="EMBL/GenBank/DDBJ databases">
        <authorList>
            <person name="Kuo A."/>
            <person name="Curtis B.A."/>
            <person name="Tanifuji G."/>
            <person name="Burki F."/>
            <person name="Gruber A."/>
            <person name="Irimia M."/>
            <person name="Maruyama S."/>
            <person name="Arias M.C."/>
            <person name="Ball S.G."/>
            <person name="Gile G.H."/>
            <person name="Hirakawa Y."/>
            <person name="Hopkins J.F."/>
            <person name="Rensing S.A."/>
            <person name="Schmutz J."/>
            <person name="Symeonidi A."/>
            <person name="Elias M."/>
            <person name="Eveleigh R.J."/>
            <person name="Herman E.K."/>
            <person name="Klute M.J."/>
            <person name="Nakayama T."/>
            <person name="Obornik M."/>
            <person name="Reyes-Prieto A."/>
            <person name="Armbrust E.V."/>
            <person name="Aves S.J."/>
            <person name="Beiko R.G."/>
            <person name="Coutinho P."/>
            <person name="Dacks J.B."/>
            <person name="Durnford D.G."/>
            <person name="Fast N.M."/>
            <person name="Green B.R."/>
            <person name="Grisdale C."/>
            <person name="Hempe F."/>
            <person name="Henrissat B."/>
            <person name="Hoppner M.P."/>
            <person name="Ishida K.-I."/>
            <person name="Kim E."/>
            <person name="Koreny L."/>
            <person name="Kroth P.G."/>
            <person name="Liu Y."/>
            <person name="Malik S.-B."/>
            <person name="Maier U.G."/>
            <person name="McRose D."/>
            <person name="Mock T."/>
            <person name="Neilson J.A."/>
            <person name="Onodera N.T."/>
            <person name="Poole A.M."/>
            <person name="Pritham E.J."/>
            <person name="Richards T.A."/>
            <person name="Rocap G."/>
            <person name="Roy S.W."/>
            <person name="Sarai C."/>
            <person name="Schaack S."/>
            <person name="Shirato S."/>
            <person name="Slamovits C.H."/>
            <person name="Spencer D.F."/>
            <person name="Suzuki S."/>
            <person name="Worden A.Z."/>
            <person name="Zauner S."/>
            <person name="Barry K."/>
            <person name="Bell C."/>
            <person name="Bharti A.K."/>
            <person name="Crow J.A."/>
            <person name="Grimwood J."/>
            <person name="Kramer R."/>
            <person name="Lindquist E."/>
            <person name="Lucas S."/>
            <person name="Salamov A."/>
            <person name="McFadden G.I."/>
            <person name="Lane C.E."/>
            <person name="Keeling P.J."/>
            <person name="Gray M.W."/>
            <person name="Grigoriev I.V."/>
            <person name="Archibald J.M."/>
        </authorList>
    </citation>
    <scope>NUCLEOTIDE SEQUENCE</scope>
    <source>
        <strain evidence="4">CCMP2712</strain>
    </source>
</reference>
<evidence type="ECO:0000313" key="4">
    <source>
        <dbReference type="Proteomes" id="UP000011087"/>
    </source>
</evidence>
<proteinExistence type="predicted"/>
<dbReference type="AlphaFoldDB" id="L1JBU3"/>
<dbReference type="Proteomes" id="UP000011087">
    <property type="component" value="Unassembled WGS sequence"/>
</dbReference>
<evidence type="ECO:0000313" key="3">
    <source>
        <dbReference type="EnsemblProtists" id="EKX46013"/>
    </source>
</evidence>
<protein>
    <submittedName>
        <fullName evidence="2 3">Uncharacterized protein</fullName>
    </submittedName>
</protein>
<keyword evidence="4" id="KW-1185">Reference proteome</keyword>
<dbReference type="EMBL" id="JH992996">
    <property type="protein sequence ID" value="EKX46013.1"/>
    <property type="molecule type" value="Genomic_DNA"/>
</dbReference>
<organism evidence="2">
    <name type="scientific">Guillardia theta (strain CCMP2712)</name>
    <name type="common">Cryptophyte</name>
    <dbReference type="NCBI Taxonomy" id="905079"/>
    <lineage>
        <taxon>Eukaryota</taxon>
        <taxon>Cryptophyceae</taxon>
        <taxon>Pyrenomonadales</taxon>
        <taxon>Geminigeraceae</taxon>
        <taxon>Guillardia</taxon>
    </lineage>
</organism>
<sequence>MEGADIIHPSLKGSMQDDSAQGQVYWDLPGLVISASVMMVIFVCAAIGFLSWKVYIQDGGYREPYENEMVQELNEIELEDLLVCRTRGEQGA</sequence>
<keyword evidence="1" id="KW-1133">Transmembrane helix</keyword>